<dbReference type="Proteomes" id="UP000247233">
    <property type="component" value="Unassembled WGS sequence"/>
</dbReference>
<dbReference type="AlphaFoldDB" id="A0A317WVY7"/>
<evidence type="ECO:0000313" key="2">
    <source>
        <dbReference type="Proteomes" id="UP000247233"/>
    </source>
</evidence>
<sequence>MYLLAALPAPGCQCARTMQNHCMKKDGRGAMGIGCPERRGLGIYPAINNGRHSIRTDGLSVRSAHAVDNQQMRVIEIEVRSDGCRMGTIYLLVSTFPR</sequence>
<dbReference type="VEuPathDB" id="FungiDB:BO70DRAFT_182418"/>
<proteinExistence type="predicted"/>
<protein>
    <submittedName>
        <fullName evidence="1">Uncharacterized protein</fullName>
    </submittedName>
</protein>
<gene>
    <name evidence="1" type="ORF">BO70DRAFT_182418</name>
</gene>
<keyword evidence="2" id="KW-1185">Reference proteome</keyword>
<accession>A0A317WVY7</accession>
<reference evidence="1 2" key="1">
    <citation type="submission" date="2016-12" db="EMBL/GenBank/DDBJ databases">
        <title>The genomes of Aspergillus section Nigri reveals drivers in fungal speciation.</title>
        <authorList>
            <consortium name="DOE Joint Genome Institute"/>
            <person name="Vesth T.C."/>
            <person name="Nybo J."/>
            <person name="Theobald S."/>
            <person name="Brandl J."/>
            <person name="Frisvad J.C."/>
            <person name="Nielsen K.F."/>
            <person name="Lyhne E.K."/>
            <person name="Kogle M.E."/>
            <person name="Kuo A."/>
            <person name="Riley R."/>
            <person name="Clum A."/>
            <person name="Nolan M."/>
            <person name="Lipzen A."/>
            <person name="Salamov A."/>
            <person name="Henrissat B."/>
            <person name="Wiebenga A."/>
            <person name="De Vries R.P."/>
            <person name="Grigoriev I.V."/>
            <person name="Mortensen U.H."/>
            <person name="Andersen M.R."/>
            <person name="Baker S.E."/>
        </authorList>
    </citation>
    <scope>NUCLEOTIDE SEQUENCE [LARGE SCALE GENOMIC DNA]</scope>
    <source>
        <strain evidence="1 2">CBS 117.55</strain>
    </source>
</reference>
<comment type="caution">
    <text evidence="1">The sequence shown here is derived from an EMBL/GenBank/DDBJ whole genome shotgun (WGS) entry which is preliminary data.</text>
</comment>
<evidence type="ECO:0000313" key="1">
    <source>
        <dbReference type="EMBL" id="PWY88460.1"/>
    </source>
</evidence>
<name>A0A317WVY7_9EURO</name>
<organism evidence="1 2">
    <name type="scientific">Aspergillus heteromorphus CBS 117.55</name>
    <dbReference type="NCBI Taxonomy" id="1448321"/>
    <lineage>
        <taxon>Eukaryota</taxon>
        <taxon>Fungi</taxon>
        <taxon>Dikarya</taxon>
        <taxon>Ascomycota</taxon>
        <taxon>Pezizomycotina</taxon>
        <taxon>Eurotiomycetes</taxon>
        <taxon>Eurotiomycetidae</taxon>
        <taxon>Eurotiales</taxon>
        <taxon>Aspergillaceae</taxon>
        <taxon>Aspergillus</taxon>
        <taxon>Aspergillus subgen. Circumdati</taxon>
    </lineage>
</organism>
<dbReference type="GeneID" id="37060681"/>
<dbReference type="RefSeq" id="XP_025401996.1">
    <property type="nucleotide sequence ID" value="XM_025538444.1"/>
</dbReference>
<dbReference type="EMBL" id="MSFL01000005">
    <property type="protein sequence ID" value="PWY88460.1"/>
    <property type="molecule type" value="Genomic_DNA"/>
</dbReference>